<dbReference type="GO" id="GO:0043770">
    <property type="term" value="F:demethylmenaquinone methyltransferase activity"/>
    <property type="evidence" value="ECO:0007669"/>
    <property type="project" value="UniProtKB-EC"/>
</dbReference>
<keyword evidence="2" id="KW-0489">Methyltransferase</keyword>
<dbReference type="CDD" id="cd02440">
    <property type="entry name" value="AdoMet_MTases"/>
    <property type="match status" value="1"/>
</dbReference>
<accession>U2E9Z7</accession>
<gene>
    <name evidence="2" type="ORF">HLPCO_001862</name>
</gene>
<evidence type="ECO:0000259" key="1">
    <source>
        <dbReference type="Pfam" id="PF13847"/>
    </source>
</evidence>
<dbReference type="STRING" id="1033810.HLPCO_001862"/>
<feature type="domain" description="Methyltransferase" evidence="1">
    <location>
        <begin position="35"/>
        <end position="149"/>
    </location>
</feature>
<name>U2E9Z7_9MOLU</name>
<dbReference type="GO" id="GO:0032259">
    <property type="term" value="P:methylation"/>
    <property type="evidence" value="ECO:0007669"/>
    <property type="project" value="UniProtKB-KW"/>
</dbReference>
<dbReference type="InterPro" id="IPR029063">
    <property type="entry name" value="SAM-dependent_MTases_sf"/>
</dbReference>
<dbReference type="SUPFAM" id="SSF53335">
    <property type="entry name" value="S-adenosyl-L-methionine-dependent methyltransferases"/>
    <property type="match status" value="1"/>
</dbReference>
<dbReference type="EC" id="2.1.1.163" evidence="2"/>
<dbReference type="InterPro" id="IPR025714">
    <property type="entry name" value="Methyltranfer_dom"/>
</dbReference>
<dbReference type="InParanoid" id="U2E9Z7"/>
<comment type="caution">
    <text evidence="2">The sequence shown here is derived from an EMBL/GenBank/DDBJ whole genome shotgun (WGS) entry which is preliminary data.</text>
</comment>
<sequence>MNFFDLVNISEKEMKILNPMFKEKFEQLGNNMGLNEQKAVLDLACGFGEILAIWGTKFGVTGTGVEIREYACEKARKRLEELNLNNLAIECQNASNYTTKSKYDIVSVIGASFIYNGFQNSIKNMKAMMKEDGKLVIGEPYLIKEPMNQDVKQFIEDEGVLNEFELLEIIRNEGFELEYMVRSSQDEWDYYESQNWIGLNKWLVENPCHPDWDTVKNHLRESQDNYFKYGREYIGWAVYVLREQ</sequence>
<dbReference type="Proteomes" id="UP000005707">
    <property type="component" value="Unassembled WGS sequence"/>
</dbReference>
<protein>
    <submittedName>
        <fullName evidence="2">Methyltransferase type 11 protein</fullName>
        <ecNumber evidence="2">2.1.1.163</ecNumber>
    </submittedName>
</protein>
<organism evidence="2 3">
    <name type="scientific">Haloplasma contractile SSD-17B</name>
    <dbReference type="NCBI Taxonomy" id="1033810"/>
    <lineage>
        <taxon>Bacteria</taxon>
        <taxon>Bacillati</taxon>
        <taxon>Mycoplasmatota</taxon>
        <taxon>Mollicutes</taxon>
        <taxon>Haloplasmatales</taxon>
        <taxon>Haloplasmataceae</taxon>
        <taxon>Haloplasma</taxon>
    </lineage>
</organism>
<dbReference type="RefSeq" id="WP_008827162.1">
    <property type="nucleotide sequence ID" value="NZ_AFNU02000006.1"/>
</dbReference>
<dbReference type="eggNOG" id="COG2230">
    <property type="taxonomic scope" value="Bacteria"/>
</dbReference>
<dbReference type="AlphaFoldDB" id="U2E9Z7"/>
<dbReference type="EMBL" id="AFNU02000006">
    <property type="protein sequence ID" value="ERJ11948.1"/>
    <property type="molecule type" value="Genomic_DNA"/>
</dbReference>
<proteinExistence type="predicted"/>
<evidence type="ECO:0000313" key="3">
    <source>
        <dbReference type="Proteomes" id="UP000005707"/>
    </source>
</evidence>
<evidence type="ECO:0000313" key="2">
    <source>
        <dbReference type="EMBL" id="ERJ11948.1"/>
    </source>
</evidence>
<reference evidence="2 3" key="1">
    <citation type="journal article" date="2011" name="J. Bacteriol.">
        <title>Genome sequence of Haloplasma contractile, an unusual contractile bacterium from a deep-sea anoxic brine lake.</title>
        <authorList>
            <person name="Antunes A."/>
            <person name="Alam I."/>
            <person name="El Dorry H."/>
            <person name="Siam R."/>
            <person name="Robertson A."/>
            <person name="Bajic V.B."/>
            <person name="Stingl U."/>
        </authorList>
    </citation>
    <scope>NUCLEOTIDE SEQUENCE [LARGE SCALE GENOMIC DNA]</scope>
    <source>
        <strain evidence="2 3">SSD-17B</strain>
    </source>
</reference>
<dbReference type="Pfam" id="PF13847">
    <property type="entry name" value="Methyltransf_31"/>
    <property type="match status" value="1"/>
</dbReference>
<keyword evidence="2" id="KW-0808">Transferase</keyword>
<keyword evidence="3" id="KW-1185">Reference proteome</keyword>
<dbReference type="Gene3D" id="3.40.50.150">
    <property type="entry name" value="Vaccinia Virus protein VP39"/>
    <property type="match status" value="1"/>
</dbReference>
<dbReference type="OrthoDB" id="9792690at2"/>
<reference evidence="2 3" key="2">
    <citation type="journal article" date="2013" name="PLoS ONE">
        <title>INDIGO - INtegrated Data Warehouse of MIcrobial GenOmes with Examples from the Red Sea Extremophiles.</title>
        <authorList>
            <person name="Alam I."/>
            <person name="Antunes A."/>
            <person name="Kamau A.A."/>
            <person name="Ba Alawi W."/>
            <person name="Kalkatawi M."/>
            <person name="Stingl U."/>
            <person name="Bajic V.B."/>
        </authorList>
    </citation>
    <scope>NUCLEOTIDE SEQUENCE [LARGE SCALE GENOMIC DNA]</scope>
    <source>
        <strain evidence="2 3">SSD-17B</strain>
    </source>
</reference>